<dbReference type="Pfam" id="PF02515">
    <property type="entry name" value="CoA_transf_3"/>
    <property type="match status" value="1"/>
</dbReference>
<evidence type="ECO:0008006" key="4">
    <source>
        <dbReference type="Google" id="ProtNLM"/>
    </source>
</evidence>
<dbReference type="PANTHER" id="PTHR48228:SF5">
    <property type="entry name" value="ALPHA-METHYLACYL-COA RACEMASE"/>
    <property type="match status" value="1"/>
</dbReference>
<dbReference type="PANTHER" id="PTHR48228">
    <property type="entry name" value="SUCCINYL-COA--D-CITRAMALATE COA-TRANSFERASE"/>
    <property type="match status" value="1"/>
</dbReference>
<reference evidence="2" key="1">
    <citation type="submission" date="2021-02" db="EMBL/GenBank/DDBJ databases">
        <authorList>
            <person name="Dougan E. K."/>
            <person name="Rhodes N."/>
            <person name="Thang M."/>
            <person name="Chan C."/>
        </authorList>
    </citation>
    <scope>NUCLEOTIDE SEQUENCE</scope>
</reference>
<sequence length="195" mass="20329">MALAGMRVIELEGIGPCPLAACVLADFGADVITVCRAEGGRVKSQADPVSRGKRSIAINMKSPEGVAALKRLASTADVFLEPFRPGVVEKLGIGPEVLCADNPRLVYGRMTGFGQGGTEFSNMAGHDSNYIALAGVLDFFRRGDESPFPPANFAGDYAGGGMMLAMGVLLALLERNRSGMGQVIDAAMVDGASYV</sequence>
<comment type="caution">
    <text evidence="2">The sequence shown here is derived from an EMBL/GenBank/DDBJ whole genome shotgun (WGS) entry which is preliminary data.</text>
</comment>
<dbReference type="InterPro" id="IPR023606">
    <property type="entry name" value="CoA-Trfase_III_dom_1_sf"/>
</dbReference>
<organism evidence="2 3">
    <name type="scientific">Polarella glacialis</name>
    <name type="common">Dinoflagellate</name>
    <dbReference type="NCBI Taxonomy" id="89957"/>
    <lineage>
        <taxon>Eukaryota</taxon>
        <taxon>Sar</taxon>
        <taxon>Alveolata</taxon>
        <taxon>Dinophyceae</taxon>
        <taxon>Suessiales</taxon>
        <taxon>Suessiaceae</taxon>
        <taxon>Polarella</taxon>
    </lineage>
</organism>
<evidence type="ECO:0000313" key="2">
    <source>
        <dbReference type="EMBL" id="CAE8722294.1"/>
    </source>
</evidence>
<evidence type="ECO:0000313" key="3">
    <source>
        <dbReference type="Proteomes" id="UP000626109"/>
    </source>
</evidence>
<dbReference type="InterPro" id="IPR050509">
    <property type="entry name" value="CoA-transferase_III"/>
</dbReference>
<name>A0A813L9I8_POLGL</name>
<dbReference type="SUPFAM" id="SSF89796">
    <property type="entry name" value="CoA-transferase family III (CaiB/BaiF)"/>
    <property type="match status" value="1"/>
</dbReference>
<dbReference type="GO" id="GO:0003824">
    <property type="term" value="F:catalytic activity"/>
    <property type="evidence" value="ECO:0007669"/>
    <property type="project" value="InterPro"/>
</dbReference>
<dbReference type="EMBL" id="CAJNNW010034313">
    <property type="protein sequence ID" value="CAE8722294.1"/>
    <property type="molecule type" value="Genomic_DNA"/>
</dbReference>
<protein>
    <recommendedName>
        <fullName evidence="4">Alpha-methylacyl-CoA racemase</fullName>
    </recommendedName>
</protein>
<evidence type="ECO:0000256" key="1">
    <source>
        <dbReference type="ARBA" id="ARBA00008383"/>
    </source>
</evidence>
<dbReference type="Proteomes" id="UP000626109">
    <property type="component" value="Unassembled WGS sequence"/>
</dbReference>
<feature type="non-terminal residue" evidence="2">
    <location>
        <position position="195"/>
    </location>
</feature>
<comment type="similarity">
    <text evidence="1">Belongs to the CoA-transferase III family.</text>
</comment>
<dbReference type="InterPro" id="IPR003673">
    <property type="entry name" value="CoA-Trfase_fam_III"/>
</dbReference>
<dbReference type="AlphaFoldDB" id="A0A813L9I8"/>
<dbReference type="Gene3D" id="3.40.50.10540">
    <property type="entry name" value="Crotonobetainyl-coa:carnitine coa-transferase, domain 1"/>
    <property type="match status" value="1"/>
</dbReference>
<proteinExistence type="inferred from homology"/>
<gene>
    <name evidence="2" type="ORF">PGLA2088_LOCUS42432</name>
</gene>
<accession>A0A813L9I8</accession>